<dbReference type="AlphaFoldDB" id="A0A7W9ULJ9"/>
<evidence type="ECO:0000313" key="2">
    <source>
        <dbReference type="Proteomes" id="UP000540412"/>
    </source>
</evidence>
<proteinExistence type="predicted"/>
<comment type="caution">
    <text evidence="1">The sequence shown here is derived from an EMBL/GenBank/DDBJ whole genome shotgun (WGS) entry which is preliminary data.</text>
</comment>
<organism evidence="1 2">
    <name type="scientific">Nocardia transvalensis</name>
    <dbReference type="NCBI Taxonomy" id="37333"/>
    <lineage>
        <taxon>Bacteria</taxon>
        <taxon>Bacillati</taxon>
        <taxon>Actinomycetota</taxon>
        <taxon>Actinomycetes</taxon>
        <taxon>Mycobacteriales</taxon>
        <taxon>Nocardiaceae</taxon>
        <taxon>Nocardia</taxon>
    </lineage>
</organism>
<protein>
    <submittedName>
        <fullName evidence="1">Uncharacterized protein</fullName>
    </submittedName>
</protein>
<sequence length="199" mass="21908">MPGPARPADIPDFDAQLTALNHRMLADVAQRRIARLLAGQLPDATVWNTLCVIAGIPGYSHYFFSSVIGSRTYLSTATARAGTVAVIRAVTQQLGIEPEYISPYTTVLGKPTLITWSIPALTHRALTLSHAPDPDIHDPELRADVERHRAENLADPTVYTVELAITRGTDTSFFYRTRGHISTAHRTTDPDYEPSHHSN</sequence>
<gene>
    <name evidence="1" type="ORF">BJY24_005697</name>
</gene>
<keyword evidence="2" id="KW-1185">Reference proteome</keyword>
<accession>A0A7W9ULJ9</accession>
<evidence type="ECO:0000313" key="1">
    <source>
        <dbReference type="EMBL" id="MBB5916785.1"/>
    </source>
</evidence>
<dbReference type="RefSeq" id="WP_040754039.1">
    <property type="nucleotide sequence ID" value="NZ_JACHIT010000002.1"/>
</dbReference>
<name>A0A7W9ULJ9_9NOCA</name>
<dbReference type="Proteomes" id="UP000540412">
    <property type="component" value="Unassembled WGS sequence"/>
</dbReference>
<reference evidence="1 2" key="1">
    <citation type="submission" date="2020-08" db="EMBL/GenBank/DDBJ databases">
        <title>Sequencing the genomes of 1000 actinobacteria strains.</title>
        <authorList>
            <person name="Klenk H.-P."/>
        </authorList>
    </citation>
    <scope>NUCLEOTIDE SEQUENCE [LARGE SCALE GENOMIC DNA]</scope>
    <source>
        <strain evidence="1 2">DSM 43582</strain>
    </source>
</reference>
<dbReference type="EMBL" id="JACHIT010000002">
    <property type="protein sequence ID" value="MBB5916785.1"/>
    <property type="molecule type" value="Genomic_DNA"/>
</dbReference>